<keyword evidence="3" id="KW-1185">Reference proteome</keyword>
<reference evidence="2" key="1">
    <citation type="journal article" date="2020" name="J Insects Food Feed">
        <title>The yellow mealworm (Tenebrio molitor) genome: a resource for the emerging insects as food and feed industry.</title>
        <authorList>
            <person name="Eriksson T."/>
            <person name="Andere A."/>
            <person name="Kelstrup H."/>
            <person name="Emery V."/>
            <person name="Picard C."/>
        </authorList>
    </citation>
    <scope>NUCLEOTIDE SEQUENCE</scope>
    <source>
        <strain evidence="2">Stoneville</strain>
        <tissue evidence="2">Whole head</tissue>
    </source>
</reference>
<dbReference type="AlphaFoldDB" id="A0A8J6HIJ3"/>
<name>A0A8J6HIJ3_TENMO</name>
<reference evidence="2" key="2">
    <citation type="submission" date="2021-08" db="EMBL/GenBank/DDBJ databases">
        <authorList>
            <person name="Eriksson T."/>
        </authorList>
    </citation>
    <scope>NUCLEOTIDE SEQUENCE</scope>
    <source>
        <strain evidence="2">Stoneville</strain>
        <tissue evidence="2">Whole head</tissue>
    </source>
</reference>
<accession>A0A8J6HIJ3</accession>
<evidence type="ECO:0000256" key="1">
    <source>
        <dbReference type="SAM" id="MobiDB-lite"/>
    </source>
</evidence>
<feature type="compositionally biased region" description="Basic and acidic residues" evidence="1">
    <location>
        <begin position="94"/>
        <end position="112"/>
    </location>
</feature>
<dbReference type="Proteomes" id="UP000719412">
    <property type="component" value="Unassembled WGS sequence"/>
</dbReference>
<comment type="caution">
    <text evidence="2">The sequence shown here is derived from an EMBL/GenBank/DDBJ whole genome shotgun (WGS) entry which is preliminary data.</text>
</comment>
<sequence length="174" mass="19846">MDQAYYSSDEDIAWGPLSLKEVKRELQNVGFKIRRRHSDPGVFRKGSKNLWRTVETGSEENKSLKAESWLGWDDTVSEMEMALRYGLDYVMPGDRVEQEKPQPPQEKREDAFKAPLKSSNKSRFPKTAKNRFKNVVSPVGMYIKSRNADKENVCTVNAKPVTCKPATSSSKARI</sequence>
<protein>
    <submittedName>
        <fullName evidence="2">Uncharacterized protein</fullName>
    </submittedName>
</protein>
<feature type="region of interest" description="Disordered" evidence="1">
    <location>
        <begin position="92"/>
        <end position="130"/>
    </location>
</feature>
<gene>
    <name evidence="2" type="ORF">GEV33_007300</name>
</gene>
<proteinExistence type="predicted"/>
<organism evidence="2 3">
    <name type="scientific">Tenebrio molitor</name>
    <name type="common">Yellow mealworm beetle</name>
    <dbReference type="NCBI Taxonomy" id="7067"/>
    <lineage>
        <taxon>Eukaryota</taxon>
        <taxon>Metazoa</taxon>
        <taxon>Ecdysozoa</taxon>
        <taxon>Arthropoda</taxon>
        <taxon>Hexapoda</taxon>
        <taxon>Insecta</taxon>
        <taxon>Pterygota</taxon>
        <taxon>Neoptera</taxon>
        <taxon>Endopterygota</taxon>
        <taxon>Coleoptera</taxon>
        <taxon>Polyphaga</taxon>
        <taxon>Cucujiformia</taxon>
        <taxon>Tenebrionidae</taxon>
        <taxon>Tenebrio</taxon>
    </lineage>
</organism>
<evidence type="ECO:0000313" key="3">
    <source>
        <dbReference type="Proteomes" id="UP000719412"/>
    </source>
</evidence>
<dbReference type="EMBL" id="JABDTM020023026">
    <property type="protein sequence ID" value="KAH0815491.1"/>
    <property type="molecule type" value="Genomic_DNA"/>
</dbReference>
<evidence type="ECO:0000313" key="2">
    <source>
        <dbReference type="EMBL" id="KAH0815491.1"/>
    </source>
</evidence>